<reference evidence="5" key="1">
    <citation type="submission" date="2013-04" db="EMBL/GenBank/DDBJ databases">
        <title>Thioclava sp. 13D2W-2 Genome Sequencing.</title>
        <authorList>
            <person name="Lai Q."/>
            <person name="Li G."/>
            <person name="Shao Z."/>
        </authorList>
    </citation>
    <scope>NUCLEOTIDE SEQUENCE [LARGE SCALE GENOMIC DNA]</scope>
    <source>
        <strain evidence="5">13D2W-2</strain>
    </source>
</reference>
<dbReference type="OrthoDB" id="7850927at2"/>
<feature type="chain" id="PRO_5001797815" description="PepSY domain-containing protein" evidence="2">
    <location>
        <begin position="26"/>
        <end position="155"/>
    </location>
</feature>
<feature type="signal peptide" evidence="2">
    <location>
        <begin position="1"/>
        <end position="25"/>
    </location>
</feature>
<dbReference type="Pfam" id="PF13670">
    <property type="entry name" value="PepSY_2"/>
    <property type="match status" value="1"/>
</dbReference>
<keyword evidence="2" id="KW-0732">Signal</keyword>
<keyword evidence="5" id="KW-1185">Reference proteome</keyword>
<comment type="caution">
    <text evidence="4">The sequence shown here is derived from an EMBL/GenBank/DDBJ whole genome shotgun (WGS) entry which is preliminary data.</text>
</comment>
<dbReference type="InterPro" id="IPR025711">
    <property type="entry name" value="PepSY"/>
</dbReference>
<organism evidence="4 5">
    <name type="scientific">Thioclava atlantica</name>
    <dbReference type="NCBI Taxonomy" id="1317124"/>
    <lineage>
        <taxon>Bacteria</taxon>
        <taxon>Pseudomonadati</taxon>
        <taxon>Pseudomonadota</taxon>
        <taxon>Alphaproteobacteria</taxon>
        <taxon>Rhodobacterales</taxon>
        <taxon>Paracoccaceae</taxon>
        <taxon>Thioclava</taxon>
    </lineage>
</organism>
<feature type="region of interest" description="Disordered" evidence="1">
    <location>
        <begin position="46"/>
        <end position="84"/>
    </location>
</feature>
<protein>
    <recommendedName>
        <fullName evidence="3">PepSY domain-containing protein</fullName>
    </recommendedName>
</protein>
<feature type="compositionally biased region" description="Polar residues" evidence="1">
    <location>
        <begin position="47"/>
        <end position="59"/>
    </location>
</feature>
<dbReference type="RefSeq" id="WP_038142449.1">
    <property type="nucleotide sequence ID" value="NZ_AQRC01000001.1"/>
</dbReference>
<proteinExistence type="predicted"/>
<dbReference type="STRING" id="1317124.DW2_00400"/>
<dbReference type="AlphaFoldDB" id="A0A085U0S5"/>
<dbReference type="Proteomes" id="UP000028607">
    <property type="component" value="Unassembled WGS sequence"/>
</dbReference>
<evidence type="ECO:0000313" key="5">
    <source>
        <dbReference type="Proteomes" id="UP000028607"/>
    </source>
</evidence>
<sequence>MKRTILFTSALSLAVGFFALGAAQAQGPAGKGAAAGGAQSGQVLLPQQRTTTPVQAQERVTNEYRYEYRDDERDDDYEYGTPSDYRERAGEAYQIRDQWKNMDEVANGLRAEGYQIRKIEMERYGYEADVLDRDGRRFELRLDPISGKIVGSERD</sequence>
<dbReference type="eggNOG" id="ENOG5031BMR">
    <property type="taxonomic scope" value="Bacteria"/>
</dbReference>
<reference evidence="4 5" key="2">
    <citation type="journal article" date="2015" name="Antonie Van Leeuwenhoek">
        <title>Thioclava indica sp. nov., isolated from surface seawater of the Indian Ocean.</title>
        <authorList>
            <person name="Liu Y."/>
            <person name="Lai Q."/>
            <person name="Du J."/>
            <person name="Xu H."/>
            <person name="Jiang L."/>
            <person name="Shao Z."/>
        </authorList>
    </citation>
    <scope>NUCLEOTIDE SEQUENCE [LARGE SCALE GENOMIC DNA]</scope>
    <source>
        <strain evidence="4 5">13D2W-2</strain>
    </source>
</reference>
<accession>A0A085U0S5</accession>
<feature type="compositionally biased region" description="Basic and acidic residues" evidence="1">
    <location>
        <begin position="60"/>
        <end position="71"/>
    </location>
</feature>
<name>A0A085U0S5_9RHOB</name>
<evidence type="ECO:0000259" key="3">
    <source>
        <dbReference type="Pfam" id="PF13670"/>
    </source>
</evidence>
<gene>
    <name evidence="4" type="ORF">DW2_00400</name>
</gene>
<evidence type="ECO:0000256" key="1">
    <source>
        <dbReference type="SAM" id="MobiDB-lite"/>
    </source>
</evidence>
<evidence type="ECO:0000313" key="4">
    <source>
        <dbReference type="EMBL" id="KFE36572.1"/>
    </source>
</evidence>
<feature type="domain" description="PepSY" evidence="3">
    <location>
        <begin position="96"/>
        <end position="152"/>
    </location>
</feature>
<evidence type="ECO:0000256" key="2">
    <source>
        <dbReference type="SAM" id="SignalP"/>
    </source>
</evidence>
<dbReference type="PATRIC" id="fig|1317124.6.peg.72"/>
<dbReference type="EMBL" id="AQRC01000001">
    <property type="protein sequence ID" value="KFE36572.1"/>
    <property type="molecule type" value="Genomic_DNA"/>
</dbReference>